<proteinExistence type="predicted"/>
<dbReference type="EMBL" id="BGZK01002067">
    <property type="protein sequence ID" value="GBP90232.1"/>
    <property type="molecule type" value="Genomic_DNA"/>
</dbReference>
<accession>A0A4C1ZS41</accession>
<reference evidence="1 2" key="1">
    <citation type="journal article" date="2019" name="Commun. Biol.">
        <title>The bagworm genome reveals a unique fibroin gene that provides high tensile strength.</title>
        <authorList>
            <person name="Kono N."/>
            <person name="Nakamura H."/>
            <person name="Ohtoshi R."/>
            <person name="Tomita M."/>
            <person name="Numata K."/>
            <person name="Arakawa K."/>
        </authorList>
    </citation>
    <scope>NUCLEOTIDE SEQUENCE [LARGE SCALE GENOMIC DNA]</scope>
</reference>
<organism evidence="1 2">
    <name type="scientific">Eumeta variegata</name>
    <name type="common">Bagworm moth</name>
    <name type="synonym">Eumeta japonica</name>
    <dbReference type="NCBI Taxonomy" id="151549"/>
    <lineage>
        <taxon>Eukaryota</taxon>
        <taxon>Metazoa</taxon>
        <taxon>Ecdysozoa</taxon>
        <taxon>Arthropoda</taxon>
        <taxon>Hexapoda</taxon>
        <taxon>Insecta</taxon>
        <taxon>Pterygota</taxon>
        <taxon>Neoptera</taxon>
        <taxon>Endopterygota</taxon>
        <taxon>Lepidoptera</taxon>
        <taxon>Glossata</taxon>
        <taxon>Ditrysia</taxon>
        <taxon>Tineoidea</taxon>
        <taxon>Psychidae</taxon>
        <taxon>Oiketicinae</taxon>
        <taxon>Eumeta</taxon>
    </lineage>
</organism>
<keyword evidence="2" id="KW-1185">Reference proteome</keyword>
<comment type="caution">
    <text evidence="1">The sequence shown here is derived from an EMBL/GenBank/DDBJ whole genome shotgun (WGS) entry which is preliminary data.</text>
</comment>
<protein>
    <submittedName>
        <fullName evidence="1">Uncharacterized protein</fullName>
    </submittedName>
</protein>
<sequence>MSSPLRIQRTVSSPVTTAARDLYQMVSNYRSGDGLRRYDVGFVVANRQLFSRRLTVPRAIWPALRLVRLRAWSMTDV</sequence>
<evidence type="ECO:0000313" key="1">
    <source>
        <dbReference type="EMBL" id="GBP90232.1"/>
    </source>
</evidence>
<evidence type="ECO:0000313" key="2">
    <source>
        <dbReference type="Proteomes" id="UP000299102"/>
    </source>
</evidence>
<dbReference type="AlphaFoldDB" id="A0A4C1ZS41"/>
<gene>
    <name evidence="1" type="ORF">EVAR_21340_1</name>
</gene>
<dbReference type="Proteomes" id="UP000299102">
    <property type="component" value="Unassembled WGS sequence"/>
</dbReference>
<name>A0A4C1ZS41_EUMVA</name>